<keyword evidence="1" id="KW-1133">Transmembrane helix</keyword>
<dbReference type="EMBL" id="OK499972">
    <property type="protein sequence ID" value="UGO46087.1"/>
    <property type="molecule type" value="Genomic_DNA"/>
</dbReference>
<gene>
    <name evidence="2" type="ORF">CHEWBECCA_4</name>
</gene>
<feature type="transmembrane region" description="Helical" evidence="1">
    <location>
        <begin position="6"/>
        <end position="28"/>
    </location>
</feature>
<keyword evidence="3" id="KW-1185">Reference proteome</keyword>
<name>A0AAE8YMC6_9CAUD</name>
<reference evidence="2 3" key="1">
    <citation type="submission" date="2021-10" db="EMBL/GenBank/DDBJ databases">
        <authorList>
            <person name="Lavering E.D."/>
            <person name="James R."/>
            <person name="Fairhom J.D."/>
            <person name="Ogilvie B.H."/>
            <person name="Thurgood T.L."/>
            <person name="Robison R.A."/>
            <person name="Grose J.H."/>
        </authorList>
    </citation>
    <scope>NUCLEOTIDE SEQUENCE [LARGE SCALE GENOMIC DNA]</scope>
</reference>
<protein>
    <submittedName>
        <fullName evidence="2">Uncharacterized protein</fullName>
    </submittedName>
</protein>
<keyword evidence="1" id="KW-0812">Transmembrane</keyword>
<proteinExistence type="predicted"/>
<keyword evidence="1" id="KW-0472">Membrane</keyword>
<dbReference type="Proteomes" id="UP000827751">
    <property type="component" value="Segment"/>
</dbReference>
<sequence>MQLRGILKVGMILAWLWIVGYGLSYAIVNF</sequence>
<evidence type="ECO:0000313" key="3">
    <source>
        <dbReference type="Proteomes" id="UP000827751"/>
    </source>
</evidence>
<evidence type="ECO:0000256" key="1">
    <source>
        <dbReference type="SAM" id="Phobius"/>
    </source>
</evidence>
<organism evidence="2 3">
    <name type="scientific">Bacillus phage vB_BanS_Chewbecca</name>
    <dbReference type="NCBI Taxonomy" id="2894786"/>
    <lineage>
        <taxon>Viruses</taxon>
        <taxon>Duplodnaviria</taxon>
        <taxon>Heunggongvirae</taxon>
        <taxon>Uroviricota</taxon>
        <taxon>Caudoviricetes</taxon>
        <taxon>Joanripponvirinae</taxon>
        <taxon>Tsamsavirus</taxon>
        <taxon>Tsamsavirus chewbecca</taxon>
    </lineage>
</organism>
<evidence type="ECO:0000313" key="2">
    <source>
        <dbReference type="EMBL" id="UGO46087.1"/>
    </source>
</evidence>
<accession>A0AAE8YMC6</accession>